<gene>
    <name evidence="2" type="ORF">CYMTET_5161</name>
</gene>
<comment type="caution">
    <text evidence="2">The sequence shown here is derived from an EMBL/GenBank/DDBJ whole genome shotgun (WGS) entry which is preliminary data.</text>
</comment>
<feature type="region of interest" description="Disordered" evidence="1">
    <location>
        <begin position="109"/>
        <end position="158"/>
    </location>
</feature>
<evidence type="ECO:0000313" key="3">
    <source>
        <dbReference type="Proteomes" id="UP001190700"/>
    </source>
</evidence>
<name>A0AAE0LJQ9_9CHLO</name>
<accession>A0AAE0LJQ9</accession>
<keyword evidence="3" id="KW-1185">Reference proteome</keyword>
<feature type="compositionally biased region" description="Acidic residues" evidence="1">
    <location>
        <begin position="123"/>
        <end position="132"/>
    </location>
</feature>
<organism evidence="2 3">
    <name type="scientific">Cymbomonas tetramitiformis</name>
    <dbReference type="NCBI Taxonomy" id="36881"/>
    <lineage>
        <taxon>Eukaryota</taxon>
        <taxon>Viridiplantae</taxon>
        <taxon>Chlorophyta</taxon>
        <taxon>Pyramimonadophyceae</taxon>
        <taxon>Pyramimonadales</taxon>
        <taxon>Pyramimonadaceae</taxon>
        <taxon>Cymbomonas</taxon>
    </lineage>
</organism>
<sequence length="158" mass="16048">MQVFQAAVDGGAAAFAAAVEQHGAPAVVSAGAASGGVDISAYGFTTVASGASGEDEMDVHEELRDLRHQIEEFPGGVELIPVRYYVPTMPIDPPVSAVACSFPPEAASFVEPGERSQAPIDDLFSDTDEEAGDSGMAAAAPGGDLASEHGGVTTWDVP</sequence>
<dbReference type="EMBL" id="LGRX02000906">
    <property type="protein sequence ID" value="KAK3287314.1"/>
    <property type="molecule type" value="Genomic_DNA"/>
</dbReference>
<proteinExistence type="predicted"/>
<dbReference type="AlphaFoldDB" id="A0AAE0LJQ9"/>
<protein>
    <submittedName>
        <fullName evidence="2">Uncharacterized protein</fullName>
    </submittedName>
</protein>
<reference evidence="2 3" key="1">
    <citation type="journal article" date="2015" name="Genome Biol. Evol.">
        <title>Comparative Genomics of a Bacterivorous Green Alga Reveals Evolutionary Causalities and Consequences of Phago-Mixotrophic Mode of Nutrition.</title>
        <authorList>
            <person name="Burns J.A."/>
            <person name="Paasch A."/>
            <person name="Narechania A."/>
            <person name="Kim E."/>
        </authorList>
    </citation>
    <scope>NUCLEOTIDE SEQUENCE [LARGE SCALE GENOMIC DNA]</scope>
    <source>
        <strain evidence="2 3">PLY_AMNH</strain>
    </source>
</reference>
<dbReference type="Proteomes" id="UP001190700">
    <property type="component" value="Unassembled WGS sequence"/>
</dbReference>
<evidence type="ECO:0000313" key="2">
    <source>
        <dbReference type="EMBL" id="KAK3287314.1"/>
    </source>
</evidence>
<evidence type="ECO:0000256" key="1">
    <source>
        <dbReference type="SAM" id="MobiDB-lite"/>
    </source>
</evidence>